<keyword evidence="1" id="KW-0472">Membrane</keyword>
<evidence type="ECO:0000256" key="1">
    <source>
        <dbReference type="SAM" id="Phobius"/>
    </source>
</evidence>
<proteinExistence type="predicted"/>
<evidence type="ECO:0000313" key="2">
    <source>
        <dbReference type="EMBL" id="KUL20643.1"/>
    </source>
</evidence>
<evidence type="ECO:0000313" key="3">
    <source>
        <dbReference type="Proteomes" id="UP000053937"/>
    </source>
</evidence>
<dbReference type="RefSeq" id="WP_059139494.1">
    <property type="nucleotide sequence ID" value="NZ_LMBR01000220.1"/>
</dbReference>
<comment type="caution">
    <text evidence="2">The sequence shown here is derived from an EMBL/GenBank/DDBJ whole genome shotgun (WGS) entry which is preliminary data.</text>
</comment>
<dbReference type="EMBL" id="LMBR01000220">
    <property type="protein sequence ID" value="KUL20643.1"/>
    <property type="molecule type" value="Genomic_DNA"/>
</dbReference>
<feature type="transmembrane region" description="Helical" evidence="1">
    <location>
        <begin position="95"/>
        <end position="120"/>
    </location>
</feature>
<dbReference type="AlphaFoldDB" id="A0A101J5K7"/>
<gene>
    <name evidence="2" type="ORF">ASB62_08640</name>
</gene>
<dbReference type="Proteomes" id="UP000053937">
    <property type="component" value="Unassembled WGS sequence"/>
</dbReference>
<feature type="transmembrane region" description="Helical" evidence="1">
    <location>
        <begin position="33"/>
        <end position="54"/>
    </location>
</feature>
<keyword evidence="1" id="KW-1133">Transmembrane helix</keyword>
<keyword evidence="3" id="KW-1185">Reference proteome</keyword>
<feature type="transmembrane region" description="Helical" evidence="1">
    <location>
        <begin position="66"/>
        <end position="89"/>
    </location>
</feature>
<protein>
    <submittedName>
        <fullName evidence="2">Uncharacterized protein</fullName>
    </submittedName>
</protein>
<accession>A0A101J5K7</accession>
<organism evidence="2 3">
    <name type="scientific">Chlorobium limicola</name>
    <dbReference type="NCBI Taxonomy" id="1092"/>
    <lineage>
        <taxon>Bacteria</taxon>
        <taxon>Pseudomonadati</taxon>
        <taxon>Chlorobiota</taxon>
        <taxon>Chlorobiia</taxon>
        <taxon>Chlorobiales</taxon>
        <taxon>Chlorobiaceae</taxon>
        <taxon>Chlorobium/Pelodictyon group</taxon>
        <taxon>Chlorobium</taxon>
    </lineage>
</organism>
<name>A0A101J5K7_CHLLI</name>
<reference evidence="2 3" key="1">
    <citation type="submission" date="2015-10" db="EMBL/GenBank/DDBJ databases">
        <title>Draft Genome Sequence of Chlorobium limicola strain Frasassi Growing under Artificial Lighting in the Frasassi Cave System.</title>
        <authorList>
            <person name="Mansor M."/>
            <person name="Macalady J."/>
        </authorList>
    </citation>
    <scope>NUCLEOTIDE SEQUENCE [LARGE SCALE GENOMIC DNA]</scope>
    <source>
        <strain evidence="2 3">Frasassi</strain>
    </source>
</reference>
<dbReference type="OrthoDB" id="9964827at2"/>
<keyword evidence="1" id="KW-0812">Transmembrane</keyword>
<sequence>MTRPSELLVIVAYSLFLGGSARSFRTDGELSSRLIMSAAVLLDMLAALLPSIGLQAPLPLPEERKPLISAAVLAGVSVWVLFGAGLAVYSPKRPGLYHALVLVIEIVWFIDIMMFIYGAYG</sequence>